<dbReference type="Proteomes" id="UP001145114">
    <property type="component" value="Unassembled WGS sequence"/>
</dbReference>
<name>A0ACC1HJ92_9FUNG</name>
<protein>
    <submittedName>
        <fullName evidence="1">Uncharacterized protein</fullName>
    </submittedName>
</protein>
<accession>A0ACC1HJ92</accession>
<gene>
    <name evidence="1" type="ORF">EV182_001568</name>
</gene>
<evidence type="ECO:0000313" key="1">
    <source>
        <dbReference type="EMBL" id="KAJ1675282.1"/>
    </source>
</evidence>
<organism evidence="1 2">
    <name type="scientific">Spiromyces aspiralis</name>
    <dbReference type="NCBI Taxonomy" id="68401"/>
    <lineage>
        <taxon>Eukaryota</taxon>
        <taxon>Fungi</taxon>
        <taxon>Fungi incertae sedis</taxon>
        <taxon>Zoopagomycota</taxon>
        <taxon>Kickxellomycotina</taxon>
        <taxon>Kickxellomycetes</taxon>
        <taxon>Kickxellales</taxon>
        <taxon>Kickxellaceae</taxon>
        <taxon>Spiromyces</taxon>
    </lineage>
</organism>
<reference evidence="1" key="1">
    <citation type="submission" date="2022-06" db="EMBL/GenBank/DDBJ databases">
        <title>Phylogenomic reconstructions and comparative analyses of Kickxellomycotina fungi.</title>
        <authorList>
            <person name="Reynolds N.K."/>
            <person name="Stajich J.E."/>
            <person name="Barry K."/>
            <person name="Grigoriev I.V."/>
            <person name="Crous P."/>
            <person name="Smith M.E."/>
        </authorList>
    </citation>
    <scope>NUCLEOTIDE SEQUENCE</scope>
    <source>
        <strain evidence="1">RSA 2271</strain>
    </source>
</reference>
<comment type="caution">
    <text evidence="1">The sequence shown here is derived from an EMBL/GenBank/DDBJ whole genome shotgun (WGS) entry which is preliminary data.</text>
</comment>
<dbReference type="EMBL" id="JAMZIH010005382">
    <property type="protein sequence ID" value="KAJ1675282.1"/>
    <property type="molecule type" value="Genomic_DNA"/>
</dbReference>
<evidence type="ECO:0000313" key="2">
    <source>
        <dbReference type="Proteomes" id="UP001145114"/>
    </source>
</evidence>
<proteinExistence type="predicted"/>
<feature type="non-terminal residue" evidence="1">
    <location>
        <position position="1614"/>
    </location>
</feature>
<keyword evidence="2" id="KW-1185">Reference proteome</keyword>
<sequence length="1614" mass="177952">MHCDCTLPQDPLHLEAEGEPTRHVFDILTHASPTADLGSIIDSLFPDFESDSRQIRNGTLPESVAVTFRAMFLWCMSPGPLSQPMRAHKPLLVSQLLRLWAQSVDDLVGASSGQVEDGNASVGSKGGREPGQETAATDSGSLDAIGRLLRGKWEVSARSLANDAFICFLDDFPLPTTNFESVWMVCVLAEQLTSVDCFEPVRYVWRLISRGDFEEDRVDSSRTKRHYVYLRHLNLDNDIAKEQSQILFKKYLKSLQGSDARRYFAAPLPGCTDTVDLGYVSDLDGDHQRLVASIKVGITRLLPFLVAYMSAEPARKARQAADAQGASSREGHALQQAMGVTTRLGAATRDGASSTVVADRDLFGMDIDDRDWPEDDFDRWLENDEDRQPGQRDLISAFNSNLNNTEITVRSGSFFSDTQAAELPTGSSMYSPTSPTPPTISAPGMLAHHHSDNSTQGTLVMPSQAADGSGTPPTPASLTNVQLTSRMAGLPRLDEMITPHLDSHDDFIALGRDIDADTAAMLSLGSRTVVHQAVGGWLMRLVKSYVVKDVKIGLSNWRVMARPGDSLLNSRQTVTIIRVLELSCMFPQMLDFLMWLLEHTRELEVMREAVLALRRFRVVWALLGRTEQVCDALVAKQRLWATQGKCEAFIVECLMAISYGFRNNEHLAAGPRKCLDEALSLCRKWREQHLPIAFPMDRQATSSVSLLEEMKKLPLCGQLSGDTVPFDNSDGTWPVESLFEQFSQALWMSLQGHNEHRQQDAAAIHYSYQAKLEWHMQQIRSMFGKLETTAANAALQYFADAGLPLVKRHFYIDMYARYVRWLAVCCGVIESPMDLDRSSIESVHAVIEYVRHSAGNIQSSVDIDLATQRLVDGIGEWARALIIRGCMDLNSLICLLADMMESSLTVLDLSIVVAILQRSAVWNDYRVRLPSPSPRFDHHQQLGRGDQTAQDTLNNGPGLDQQQAVALSWEECLQSRPSFSESAFKLLFRAATAGVSLRDVMGHDLETAWRRALVNVARMPWLQAWIDTSYESILHGLYVKTVRPCLTDQSQLAAARRQTLQVWLALLEPMHPDVVSFSAMTSVEVVYRCQSSIQFFLEDPSRPRRQRCLYTVDSLLTFSRCVLDQAESRAAAAVMTPTPTNHNTSAQFAVTFAEMFDSLGAPQVESIGWILRRLGPDTTRPLLAAVSKTLSLGRDHRIGTPSEQASETSSTPPGGNGIVWALSSSLGGTLSRTNSDPEAQLEAMQADIARATSTSILLSSLVTSSAKRDDDDGSYKSVLAGDPGSSSSVSIATRPPNPNLVSTPGPTGASAAPQSTMQQNPSTTSTTAASELPTNNAELAKCAESLLAQLHRVVTALSPDPYNILFGPNSESKPLLSHAPPGPQQQQQQQQQEEGYVPSEQHDITTTVAEAEIEASTTAPLSIYSLTRTDLSWLQARLQCKLHLLASFLPEIRRHPDELKVAEWMLLCLALCLSPLSQHLACGPASQWGIRLFDVLLDIASSLSDCLPRSTRRAMFPLLRKFTPYVSRLLPENDVKMVLRLLPFETSGVYCSDLNLPLLQSFAPPAISASLTNPWIWIEGLEYTELNSPSTTAHLSAGGTSNCQANWQEIERAL</sequence>